<reference evidence="2 3" key="1">
    <citation type="submission" date="2019-06" db="EMBL/GenBank/DDBJ databases">
        <title>Emergence of pandrug resistant Empedobacter falsenii in China.</title>
        <authorList>
            <person name="Dong N."/>
            <person name="Chen S."/>
            <person name="Zhang R."/>
        </authorList>
    </citation>
    <scope>NUCLEOTIDE SEQUENCE [LARGE SCALE GENOMIC DNA]</scope>
    <source>
        <strain evidence="2 3">1681-1</strain>
    </source>
</reference>
<feature type="transmembrane region" description="Helical" evidence="1">
    <location>
        <begin position="47"/>
        <end position="71"/>
    </location>
</feature>
<dbReference type="KEGG" id="efal:FH779_09615"/>
<feature type="transmembrane region" description="Helical" evidence="1">
    <location>
        <begin position="12"/>
        <end position="35"/>
    </location>
</feature>
<dbReference type="Proteomes" id="UP000510643">
    <property type="component" value="Chromosome"/>
</dbReference>
<protein>
    <submittedName>
        <fullName evidence="2">Uncharacterized protein</fullName>
    </submittedName>
</protein>
<keyword evidence="1" id="KW-0812">Transmembrane</keyword>
<evidence type="ECO:0000256" key="1">
    <source>
        <dbReference type="SAM" id="Phobius"/>
    </source>
</evidence>
<keyword evidence="1" id="KW-0472">Membrane</keyword>
<name>A0A7H9DSY5_9FLAO</name>
<keyword evidence="1" id="KW-1133">Transmembrane helix</keyword>
<gene>
    <name evidence="2" type="ORF">FH779_09615</name>
</gene>
<sequence>MLSSANLNIEGALISLVLMLFFGSGILYTILALIVNTIQNKPKKSTYYFVSFLISGIVGLFVSAVILIIVWTKTEI</sequence>
<proteinExistence type="predicted"/>
<keyword evidence="3" id="KW-1185">Reference proteome</keyword>
<accession>A0A7H9DSY5</accession>
<dbReference type="EMBL" id="CP040908">
    <property type="protein sequence ID" value="QLL58327.1"/>
    <property type="molecule type" value="Genomic_DNA"/>
</dbReference>
<evidence type="ECO:0000313" key="3">
    <source>
        <dbReference type="Proteomes" id="UP000510643"/>
    </source>
</evidence>
<organism evidence="2 3">
    <name type="scientific">Empedobacter falsenii</name>
    <dbReference type="NCBI Taxonomy" id="343874"/>
    <lineage>
        <taxon>Bacteria</taxon>
        <taxon>Pseudomonadati</taxon>
        <taxon>Bacteroidota</taxon>
        <taxon>Flavobacteriia</taxon>
        <taxon>Flavobacteriales</taxon>
        <taxon>Weeksellaceae</taxon>
        <taxon>Empedobacter</taxon>
    </lineage>
</organism>
<evidence type="ECO:0000313" key="2">
    <source>
        <dbReference type="EMBL" id="QLL58327.1"/>
    </source>
</evidence>
<dbReference type="AlphaFoldDB" id="A0A7H9DSY5"/>